<protein>
    <submittedName>
        <fullName evidence="2">GNAT family N-acetyltransferase</fullName>
        <ecNumber evidence="2">2.3.-.-</ecNumber>
    </submittedName>
</protein>
<proteinExistence type="predicted"/>
<dbReference type="SUPFAM" id="SSF55729">
    <property type="entry name" value="Acyl-CoA N-acyltransferases (Nat)"/>
    <property type="match status" value="1"/>
</dbReference>
<keyword evidence="2" id="KW-0012">Acyltransferase</keyword>
<dbReference type="InterPro" id="IPR016181">
    <property type="entry name" value="Acyl_CoA_acyltransferase"/>
</dbReference>
<dbReference type="Pfam" id="PF00583">
    <property type="entry name" value="Acetyltransf_1"/>
    <property type="match status" value="1"/>
</dbReference>
<dbReference type="EMBL" id="JBHTKL010000002">
    <property type="protein sequence ID" value="MFD1019257.1"/>
    <property type="molecule type" value="Genomic_DNA"/>
</dbReference>
<keyword evidence="3" id="KW-1185">Reference proteome</keyword>
<dbReference type="EC" id="2.3.-.-" evidence="2"/>
<accession>A0ABW3L1M1</accession>
<keyword evidence="2" id="KW-0808">Transferase</keyword>
<name>A0ABW3L1M1_9BACI</name>
<dbReference type="Gene3D" id="3.40.630.30">
    <property type="match status" value="1"/>
</dbReference>
<dbReference type="Proteomes" id="UP001596990">
    <property type="component" value="Unassembled WGS sequence"/>
</dbReference>
<feature type="domain" description="N-acetyltransferase" evidence="1">
    <location>
        <begin position="3"/>
        <end position="140"/>
    </location>
</feature>
<dbReference type="InterPro" id="IPR000182">
    <property type="entry name" value="GNAT_dom"/>
</dbReference>
<reference evidence="3" key="1">
    <citation type="journal article" date="2019" name="Int. J. Syst. Evol. Microbiol.">
        <title>The Global Catalogue of Microorganisms (GCM) 10K type strain sequencing project: providing services to taxonomists for standard genome sequencing and annotation.</title>
        <authorList>
            <consortium name="The Broad Institute Genomics Platform"/>
            <consortium name="The Broad Institute Genome Sequencing Center for Infectious Disease"/>
            <person name="Wu L."/>
            <person name="Ma J."/>
        </authorList>
    </citation>
    <scope>NUCLEOTIDE SEQUENCE [LARGE SCALE GENOMIC DNA]</scope>
    <source>
        <strain evidence="3">CCUG 56607</strain>
    </source>
</reference>
<dbReference type="CDD" id="cd04301">
    <property type="entry name" value="NAT_SF"/>
    <property type="match status" value="1"/>
</dbReference>
<dbReference type="GO" id="GO:0016746">
    <property type="term" value="F:acyltransferase activity"/>
    <property type="evidence" value="ECO:0007669"/>
    <property type="project" value="UniProtKB-KW"/>
</dbReference>
<evidence type="ECO:0000259" key="1">
    <source>
        <dbReference type="PROSITE" id="PS51186"/>
    </source>
</evidence>
<organism evidence="2 3">
    <name type="scientific">Thalassobacillus hwangdonensis</name>
    <dbReference type="NCBI Taxonomy" id="546108"/>
    <lineage>
        <taxon>Bacteria</taxon>
        <taxon>Bacillati</taxon>
        <taxon>Bacillota</taxon>
        <taxon>Bacilli</taxon>
        <taxon>Bacillales</taxon>
        <taxon>Bacillaceae</taxon>
        <taxon>Thalassobacillus</taxon>
    </lineage>
</organism>
<evidence type="ECO:0000313" key="2">
    <source>
        <dbReference type="EMBL" id="MFD1019257.1"/>
    </source>
</evidence>
<dbReference type="PROSITE" id="PS51186">
    <property type="entry name" value="GNAT"/>
    <property type="match status" value="1"/>
</dbReference>
<comment type="caution">
    <text evidence="2">The sequence shown here is derived from an EMBL/GenBank/DDBJ whole genome shotgun (WGS) entry which is preliminary data.</text>
</comment>
<dbReference type="RefSeq" id="WP_386058795.1">
    <property type="nucleotide sequence ID" value="NZ_JBHTKL010000002.1"/>
</dbReference>
<gene>
    <name evidence="2" type="ORF">ACFQ2J_08625</name>
</gene>
<sequence>METTIRKPENKDLLGFTRCAIDYLQFMTGGAGTEALRERKYWAADRLMDESDQQLLLVAEVDGKVIGYIYGIAEADTNVAQLLEMEVDAIYRGEGIGRKLFAQALREWKNQGVDRLIAECKSPYLETLGFSNHSFEMKNA</sequence>
<evidence type="ECO:0000313" key="3">
    <source>
        <dbReference type="Proteomes" id="UP001596990"/>
    </source>
</evidence>